<feature type="region of interest" description="Disordered" evidence="1">
    <location>
        <begin position="1"/>
        <end position="24"/>
    </location>
</feature>
<dbReference type="EMBL" id="KB445791">
    <property type="protein sequence ID" value="EMD42154.1"/>
    <property type="molecule type" value="Genomic_DNA"/>
</dbReference>
<feature type="region of interest" description="Disordered" evidence="1">
    <location>
        <begin position="294"/>
        <end position="320"/>
    </location>
</feature>
<feature type="compositionally biased region" description="Low complexity" evidence="1">
    <location>
        <begin position="11"/>
        <end position="24"/>
    </location>
</feature>
<evidence type="ECO:0000313" key="2">
    <source>
        <dbReference type="EMBL" id="EMD42154.1"/>
    </source>
</evidence>
<feature type="region of interest" description="Disordered" evidence="1">
    <location>
        <begin position="488"/>
        <end position="533"/>
    </location>
</feature>
<organism evidence="2 3">
    <name type="scientific">Ceriporiopsis subvermispora (strain B)</name>
    <name type="common">White-rot fungus</name>
    <name type="synonym">Gelatoporia subvermispora</name>
    <dbReference type="NCBI Taxonomy" id="914234"/>
    <lineage>
        <taxon>Eukaryota</taxon>
        <taxon>Fungi</taxon>
        <taxon>Dikarya</taxon>
        <taxon>Basidiomycota</taxon>
        <taxon>Agaricomycotina</taxon>
        <taxon>Agaricomycetes</taxon>
        <taxon>Polyporales</taxon>
        <taxon>Gelatoporiaceae</taxon>
        <taxon>Gelatoporia</taxon>
    </lineage>
</organism>
<feature type="compositionally biased region" description="Pro residues" evidence="1">
    <location>
        <begin position="299"/>
        <end position="311"/>
    </location>
</feature>
<dbReference type="AlphaFoldDB" id="M2PZ11"/>
<protein>
    <recommendedName>
        <fullName evidence="4">DNA-binding protein RAP1</fullName>
    </recommendedName>
</protein>
<name>M2PZ11_CERS8</name>
<evidence type="ECO:0000313" key="3">
    <source>
        <dbReference type="Proteomes" id="UP000016930"/>
    </source>
</evidence>
<feature type="compositionally biased region" description="Basic and acidic residues" evidence="1">
    <location>
        <begin position="246"/>
        <end position="257"/>
    </location>
</feature>
<gene>
    <name evidence="2" type="ORF">CERSUDRAFT_110691</name>
</gene>
<sequence>MNRNTIPPYPGGSSSNQGGQMNDPATLAQLLPTLLSWCAQMASASQNPLAAPVAQQVPVAQAPPTSHVPQLPRSSQVVPTPLQNVQPQLLSQLGNVLGIIGTAQPQVPVANTAPQVGVASVAANSRAPIGTCINDEKFLVESLVHAEKNQRTYLQALEGLQGVNNHPGAAWKDYYLVHRKRLDRLVADALLHKPHGELLQSSSNASRSHADNIASSGTLAKDMKPKQRCELPRSIPPPKVKITARRSPERVVKREPKPSAPLRVKRERSSPPLKTVKTQRKPILEHVSLHPNFEETRVPEPPSRSPTPPTRVVPRGRGNAFTPEDHSYFIAFLQRRLAERPRSTRDELCKTLEEKVPHHSAAAWLSYWSRNHNLPDKLMTEARARADEDSSDDEPPIYTVYSSDENDEEDLDADMDIKQMSSGPITSADLRVIARYRLAHSEWDSLSNEERWDAFHTKYPVRSAATWAEMARKYRPEIEDCIRKLRRRVRTTSSSTRVPSESFAEPSSSRKRKTGSASSSRIDRPEKRVKVEE</sequence>
<feature type="compositionally biased region" description="Polar residues" evidence="1">
    <location>
        <begin position="200"/>
        <end position="218"/>
    </location>
</feature>
<reference evidence="2 3" key="1">
    <citation type="journal article" date="2012" name="Proc. Natl. Acad. Sci. U.S.A.">
        <title>Comparative genomics of Ceriporiopsis subvermispora and Phanerochaete chrysosporium provide insight into selective ligninolysis.</title>
        <authorList>
            <person name="Fernandez-Fueyo E."/>
            <person name="Ruiz-Duenas F.J."/>
            <person name="Ferreira P."/>
            <person name="Floudas D."/>
            <person name="Hibbett D.S."/>
            <person name="Canessa P."/>
            <person name="Larrondo L.F."/>
            <person name="James T.Y."/>
            <person name="Seelenfreund D."/>
            <person name="Lobos S."/>
            <person name="Polanco R."/>
            <person name="Tello M."/>
            <person name="Honda Y."/>
            <person name="Watanabe T."/>
            <person name="Watanabe T."/>
            <person name="Ryu J.S."/>
            <person name="Kubicek C.P."/>
            <person name="Schmoll M."/>
            <person name="Gaskell J."/>
            <person name="Hammel K.E."/>
            <person name="St John F.J."/>
            <person name="Vanden Wymelenberg A."/>
            <person name="Sabat G."/>
            <person name="Splinter BonDurant S."/>
            <person name="Syed K."/>
            <person name="Yadav J.S."/>
            <person name="Doddapaneni H."/>
            <person name="Subramanian V."/>
            <person name="Lavin J.L."/>
            <person name="Oguiza J.A."/>
            <person name="Perez G."/>
            <person name="Pisabarro A.G."/>
            <person name="Ramirez L."/>
            <person name="Santoyo F."/>
            <person name="Master E."/>
            <person name="Coutinho P.M."/>
            <person name="Henrissat B."/>
            <person name="Lombard V."/>
            <person name="Magnuson J.K."/>
            <person name="Kuees U."/>
            <person name="Hori C."/>
            <person name="Igarashi K."/>
            <person name="Samejima M."/>
            <person name="Held B.W."/>
            <person name="Barry K.W."/>
            <person name="LaButti K.M."/>
            <person name="Lapidus A."/>
            <person name="Lindquist E.A."/>
            <person name="Lucas S.M."/>
            <person name="Riley R."/>
            <person name="Salamov A.A."/>
            <person name="Hoffmeister D."/>
            <person name="Schwenk D."/>
            <person name="Hadar Y."/>
            <person name="Yarden O."/>
            <person name="de Vries R.P."/>
            <person name="Wiebenga A."/>
            <person name="Stenlid J."/>
            <person name="Eastwood D."/>
            <person name="Grigoriev I.V."/>
            <person name="Berka R.M."/>
            <person name="Blanchette R.A."/>
            <person name="Kersten P."/>
            <person name="Martinez A.T."/>
            <person name="Vicuna R."/>
            <person name="Cullen D."/>
        </authorList>
    </citation>
    <scope>NUCLEOTIDE SEQUENCE [LARGE SCALE GENOMIC DNA]</scope>
    <source>
        <strain evidence="2 3">B</strain>
    </source>
</reference>
<dbReference type="OrthoDB" id="3194584at2759"/>
<accession>M2PZ11</accession>
<feature type="compositionally biased region" description="Basic and acidic residues" evidence="1">
    <location>
        <begin position="521"/>
        <end position="533"/>
    </location>
</feature>
<evidence type="ECO:0000256" key="1">
    <source>
        <dbReference type="SAM" id="MobiDB-lite"/>
    </source>
</evidence>
<evidence type="ECO:0008006" key="4">
    <source>
        <dbReference type="Google" id="ProtNLM"/>
    </source>
</evidence>
<proteinExistence type="predicted"/>
<dbReference type="HOGENOM" id="CLU_510889_0_0_1"/>
<feature type="compositionally biased region" description="Basic and acidic residues" evidence="1">
    <location>
        <begin position="221"/>
        <end position="231"/>
    </location>
</feature>
<dbReference type="STRING" id="914234.M2PZ11"/>
<keyword evidence="3" id="KW-1185">Reference proteome</keyword>
<dbReference type="Proteomes" id="UP000016930">
    <property type="component" value="Unassembled WGS sequence"/>
</dbReference>
<feature type="region of interest" description="Disordered" evidence="1">
    <location>
        <begin position="200"/>
        <end position="278"/>
    </location>
</feature>